<reference evidence="1" key="1">
    <citation type="submission" date="2022-12" db="EMBL/GenBank/DDBJ databases">
        <title>Draft genome assemblies for two species of Escallonia (Escalloniales).</title>
        <authorList>
            <person name="Chanderbali A."/>
            <person name="Dervinis C."/>
            <person name="Anghel I."/>
            <person name="Soltis D."/>
            <person name="Soltis P."/>
            <person name="Zapata F."/>
        </authorList>
    </citation>
    <scope>NUCLEOTIDE SEQUENCE</scope>
    <source>
        <strain evidence="1">UCBG64.0493</strain>
        <tissue evidence="1">Leaf</tissue>
    </source>
</reference>
<dbReference type="Proteomes" id="UP001188597">
    <property type="component" value="Unassembled WGS sequence"/>
</dbReference>
<evidence type="ECO:0000313" key="1">
    <source>
        <dbReference type="EMBL" id="KAK3011027.1"/>
    </source>
</evidence>
<proteinExistence type="predicted"/>
<keyword evidence="2" id="KW-1185">Reference proteome</keyword>
<accession>A0AA89AQ76</accession>
<sequence>MSEEEIGLPRDVPISLPCEAVFILSASTGNQPEITSIQLRPNMSLTAWQIEEIYGPQCNVAP</sequence>
<gene>
    <name evidence="1" type="ORF">RJ639_011931</name>
</gene>
<protein>
    <submittedName>
        <fullName evidence="1">Uncharacterized protein</fullName>
    </submittedName>
</protein>
<dbReference type="EMBL" id="JAVXUP010001490">
    <property type="protein sequence ID" value="KAK3011027.1"/>
    <property type="molecule type" value="Genomic_DNA"/>
</dbReference>
<comment type="caution">
    <text evidence="1">The sequence shown here is derived from an EMBL/GenBank/DDBJ whole genome shotgun (WGS) entry which is preliminary data.</text>
</comment>
<name>A0AA89AQ76_9ASTE</name>
<dbReference type="AlphaFoldDB" id="A0AA89AQ76"/>
<organism evidence="1 2">
    <name type="scientific">Escallonia herrerae</name>
    <dbReference type="NCBI Taxonomy" id="1293975"/>
    <lineage>
        <taxon>Eukaryota</taxon>
        <taxon>Viridiplantae</taxon>
        <taxon>Streptophyta</taxon>
        <taxon>Embryophyta</taxon>
        <taxon>Tracheophyta</taxon>
        <taxon>Spermatophyta</taxon>
        <taxon>Magnoliopsida</taxon>
        <taxon>eudicotyledons</taxon>
        <taxon>Gunneridae</taxon>
        <taxon>Pentapetalae</taxon>
        <taxon>asterids</taxon>
        <taxon>campanulids</taxon>
        <taxon>Escalloniales</taxon>
        <taxon>Escalloniaceae</taxon>
        <taxon>Escallonia</taxon>
    </lineage>
</organism>
<evidence type="ECO:0000313" key="2">
    <source>
        <dbReference type="Proteomes" id="UP001188597"/>
    </source>
</evidence>